<dbReference type="Proteomes" id="UP000823674">
    <property type="component" value="Chromosome A02"/>
</dbReference>
<reference evidence="2 3" key="1">
    <citation type="submission" date="2021-03" db="EMBL/GenBank/DDBJ databases">
        <authorList>
            <person name="King G.J."/>
            <person name="Bancroft I."/>
            <person name="Baten A."/>
            <person name="Bloomfield J."/>
            <person name="Borpatragohain P."/>
            <person name="He Z."/>
            <person name="Irish N."/>
            <person name="Irwin J."/>
            <person name="Liu K."/>
            <person name="Mauleon R.P."/>
            <person name="Moore J."/>
            <person name="Morris R."/>
            <person name="Ostergaard L."/>
            <person name="Wang B."/>
            <person name="Wells R."/>
        </authorList>
    </citation>
    <scope>NUCLEOTIDE SEQUENCE [LARGE SCALE GENOMIC DNA]</scope>
    <source>
        <strain evidence="2">R-o-18</strain>
        <tissue evidence="2">Leaf</tissue>
    </source>
</reference>
<keyword evidence="1" id="KW-0732">Signal</keyword>
<accession>A0ABQ7NHT7</accession>
<feature type="chain" id="PRO_5045316902" description="Secreted protein" evidence="1">
    <location>
        <begin position="18"/>
        <end position="76"/>
    </location>
</feature>
<keyword evidence="3" id="KW-1185">Reference proteome</keyword>
<evidence type="ECO:0000313" key="2">
    <source>
        <dbReference type="EMBL" id="KAG5410452.1"/>
    </source>
</evidence>
<feature type="non-terminal residue" evidence="2">
    <location>
        <position position="76"/>
    </location>
</feature>
<evidence type="ECO:0008006" key="4">
    <source>
        <dbReference type="Google" id="ProtNLM"/>
    </source>
</evidence>
<proteinExistence type="predicted"/>
<comment type="caution">
    <text evidence="2">The sequence shown here is derived from an EMBL/GenBank/DDBJ whole genome shotgun (WGS) entry which is preliminary data.</text>
</comment>
<sequence length="76" mass="8473">MFCGLGILFLVSNLSFSFSVVGFDSSSLRLFFFFSCFPWYRCVELVSWSFGVFYSELRASYLLAGGCALGKCFPGS</sequence>
<dbReference type="EMBL" id="JADBGQ010000002">
    <property type="protein sequence ID" value="KAG5410452.1"/>
    <property type="molecule type" value="Genomic_DNA"/>
</dbReference>
<protein>
    <recommendedName>
        <fullName evidence="4">Secreted protein</fullName>
    </recommendedName>
</protein>
<gene>
    <name evidence="2" type="primary">A02p032020.1_BraROA</name>
    <name evidence="2" type="ORF">IGI04_006771</name>
</gene>
<evidence type="ECO:0000256" key="1">
    <source>
        <dbReference type="SAM" id="SignalP"/>
    </source>
</evidence>
<name>A0ABQ7NHT7_BRACM</name>
<evidence type="ECO:0000313" key="3">
    <source>
        <dbReference type="Proteomes" id="UP000823674"/>
    </source>
</evidence>
<feature type="signal peptide" evidence="1">
    <location>
        <begin position="1"/>
        <end position="17"/>
    </location>
</feature>
<organism evidence="2 3">
    <name type="scientific">Brassica rapa subsp. trilocularis</name>
    <dbReference type="NCBI Taxonomy" id="1813537"/>
    <lineage>
        <taxon>Eukaryota</taxon>
        <taxon>Viridiplantae</taxon>
        <taxon>Streptophyta</taxon>
        <taxon>Embryophyta</taxon>
        <taxon>Tracheophyta</taxon>
        <taxon>Spermatophyta</taxon>
        <taxon>Magnoliopsida</taxon>
        <taxon>eudicotyledons</taxon>
        <taxon>Gunneridae</taxon>
        <taxon>Pentapetalae</taxon>
        <taxon>rosids</taxon>
        <taxon>malvids</taxon>
        <taxon>Brassicales</taxon>
        <taxon>Brassicaceae</taxon>
        <taxon>Brassiceae</taxon>
        <taxon>Brassica</taxon>
    </lineage>
</organism>